<keyword evidence="5 6" id="KW-0472">Membrane</keyword>
<evidence type="ECO:0000256" key="4">
    <source>
        <dbReference type="ARBA" id="ARBA00022989"/>
    </source>
</evidence>
<keyword evidence="10" id="KW-1185">Reference proteome</keyword>
<dbReference type="PANTHER" id="PTHR43738">
    <property type="entry name" value="ABC TRANSPORTER, MEMBRANE PROTEIN"/>
    <property type="match status" value="1"/>
</dbReference>
<keyword evidence="3 6" id="KW-0812">Transmembrane</keyword>
<feature type="transmembrane region" description="Helical" evidence="6">
    <location>
        <begin position="266"/>
        <end position="283"/>
    </location>
</feature>
<feature type="transmembrane region" description="Helical" evidence="6">
    <location>
        <begin position="333"/>
        <end position="366"/>
    </location>
</feature>
<sequence length="419" mass="45023">MAILSLAWKSLLNRRATLFVTLCSIALSVALLIGIERLRIETRTSFTQTVSGIDLIVGARGGSLPLLLYSVFRIGQPTNNLSWESYLDLADHPRVAWTIPLSLGDSHRGHPVLGTNQDYFTHYRYGHGRPLAFAAGKPFADLYDAVLGAEVARALGYGLGDEIIVAHGLGEAVFARHDDKPFRVVGILARTGTPVDQTVHVSLEAIEAIHIDWQGGAPIPGLTISAEEARAMDLTPRAITAVLVGLDSRIATFRVQRFVNEYRQEPLLAILPGVALAELWTVIGVGERALLVVAGFVVLVGLFGLLTVLLTSLNERRREMAILRSVGARPGHVFALIVGEAGLVTLLGTLLGMALLYGLLFIAQPLVAAHLGLHLAIGWPAAREAAWLALILTAGLATGLIPAYRAYRTSLADGLTMRL</sequence>
<dbReference type="Pfam" id="PF12704">
    <property type="entry name" value="MacB_PCD"/>
    <property type="match status" value="1"/>
</dbReference>
<evidence type="ECO:0000256" key="3">
    <source>
        <dbReference type="ARBA" id="ARBA00022692"/>
    </source>
</evidence>
<dbReference type="InterPro" id="IPR051125">
    <property type="entry name" value="ABC-4/HrtB_transporter"/>
</dbReference>
<keyword evidence="4 6" id="KW-1133">Transmembrane helix</keyword>
<name>A0ABV4BDM0_9GAMM</name>
<gene>
    <name evidence="9" type="ORF">ABC977_09320</name>
</gene>
<evidence type="ECO:0000256" key="2">
    <source>
        <dbReference type="ARBA" id="ARBA00022475"/>
    </source>
</evidence>
<evidence type="ECO:0000256" key="6">
    <source>
        <dbReference type="SAM" id="Phobius"/>
    </source>
</evidence>
<feature type="transmembrane region" description="Helical" evidence="6">
    <location>
        <begin position="16"/>
        <end position="35"/>
    </location>
</feature>
<organism evidence="9 10">
    <name type="scientific">Thioalkalicoccus limnaeus</name>
    <dbReference type="NCBI Taxonomy" id="120681"/>
    <lineage>
        <taxon>Bacteria</taxon>
        <taxon>Pseudomonadati</taxon>
        <taxon>Pseudomonadota</taxon>
        <taxon>Gammaproteobacteria</taxon>
        <taxon>Chromatiales</taxon>
        <taxon>Chromatiaceae</taxon>
        <taxon>Thioalkalicoccus</taxon>
    </lineage>
</organism>
<evidence type="ECO:0000256" key="5">
    <source>
        <dbReference type="ARBA" id="ARBA00023136"/>
    </source>
</evidence>
<evidence type="ECO:0000259" key="7">
    <source>
        <dbReference type="Pfam" id="PF02687"/>
    </source>
</evidence>
<evidence type="ECO:0000313" key="10">
    <source>
        <dbReference type="Proteomes" id="UP001564408"/>
    </source>
</evidence>
<comment type="subcellular location">
    <subcellularLocation>
        <location evidence="1">Cell membrane</location>
        <topology evidence="1">Multi-pass membrane protein</topology>
    </subcellularLocation>
</comment>
<evidence type="ECO:0000256" key="1">
    <source>
        <dbReference type="ARBA" id="ARBA00004651"/>
    </source>
</evidence>
<dbReference type="PANTHER" id="PTHR43738:SF2">
    <property type="entry name" value="ABC TRANSPORTER PERMEASE"/>
    <property type="match status" value="1"/>
</dbReference>
<dbReference type="EMBL" id="JBDKXB010000010">
    <property type="protein sequence ID" value="MEY6432603.1"/>
    <property type="molecule type" value="Genomic_DNA"/>
</dbReference>
<feature type="domain" description="MacB-like periplasmic core" evidence="8">
    <location>
        <begin position="19"/>
        <end position="240"/>
    </location>
</feature>
<dbReference type="InterPro" id="IPR025857">
    <property type="entry name" value="MacB_PCD"/>
</dbReference>
<dbReference type="RefSeq" id="WP_369666991.1">
    <property type="nucleotide sequence ID" value="NZ_JBDKXB010000010.1"/>
</dbReference>
<evidence type="ECO:0000259" key="8">
    <source>
        <dbReference type="Pfam" id="PF12704"/>
    </source>
</evidence>
<keyword evidence="2" id="KW-1003">Cell membrane</keyword>
<accession>A0ABV4BDM0</accession>
<proteinExistence type="predicted"/>
<feature type="transmembrane region" description="Helical" evidence="6">
    <location>
        <begin position="289"/>
        <end position="313"/>
    </location>
</feature>
<comment type="caution">
    <text evidence="9">The sequence shown here is derived from an EMBL/GenBank/DDBJ whole genome shotgun (WGS) entry which is preliminary data.</text>
</comment>
<dbReference type="Pfam" id="PF02687">
    <property type="entry name" value="FtsX"/>
    <property type="match status" value="1"/>
</dbReference>
<evidence type="ECO:0000313" key="9">
    <source>
        <dbReference type="EMBL" id="MEY6432603.1"/>
    </source>
</evidence>
<feature type="domain" description="ABC3 transporter permease C-terminal" evidence="7">
    <location>
        <begin position="292"/>
        <end position="410"/>
    </location>
</feature>
<feature type="transmembrane region" description="Helical" evidence="6">
    <location>
        <begin position="386"/>
        <end position="407"/>
    </location>
</feature>
<dbReference type="Proteomes" id="UP001564408">
    <property type="component" value="Unassembled WGS sequence"/>
</dbReference>
<protein>
    <submittedName>
        <fullName evidence="9">ABC transporter permease</fullName>
    </submittedName>
</protein>
<reference evidence="9 10" key="1">
    <citation type="submission" date="2024-05" db="EMBL/GenBank/DDBJ databases">
        <title>Genome Sequence and Characterization of the New Strain Purple Sulfur Bacterium of Genus Thioalkalicoccus.</title>
        <authorList>
            <person name="Bryantseva I.A."/>
            <person name="Kyndt J.A."/>
            <person name="Imhoff J.F."/>
        </authorList>
    </citation>
    <scope>NUCLEOTIDE SEQUENCE [LARGE SCALE GENOMIC DNA]</scope>
    <source>
        <strain evidence="9 10">Um2</strain>
    </source>
</reference>
<dbReference type="InterPro" id="IPR003838">
    <property type="entry name" value="ABC3_permease_C"/>
</dbReference>